<dbReference type="Gene3D" id="3.30.70.1050">
    <property type="entry name" value="Trigger factor ribosome-binding domain"/>
    <property type="match status" value="1"/>
</dbReference>
<comment type="subcellular location">
    <subcellularLocation>
        <location evidence="2">Cytoplasm</location>
    </subcellularLocation>
</comment>
<dbReference type="InterPro" id="IPR008880">
    <property type="entry name" value="Trigger_fac_C"/>
</dbReference>
<name>A0A0G1FTL0_9BACT</name>
<dbReference type="AlphaFoldDB" id="A0A0G1FTL0"/>
<sequence>MATSTLKQLPKATAEIEINIPWAEIKSTYDEVLTQVSRESELPGFRKGKAPQKIVEGKVDKTKIYEEVIKKIIPKAYAEAVSEHKLQPITSPKIEVVKAKQDQDWTVKATLSLKPKIILKNYKDKIRELKKTKVKIWTPGEGKPDKEEETKKLTVDEIIGALASEAEVELSDELISQEANRLLSELIDQTRQLGLTVEQYLISKGKTNEQLRAEYAQTAKRNLSIEFALAEVADKENITVSQEDLNKILDKVEKPEEKEKLKKDSYYLAHLIRQQKTLDFLSNL</sequence>
<dbReference type="PANTHER" id="PTHR30560:SF3">
    <property type="entry name" value="TRIGGER FACTOR-LIKE PROTEIN TIG, CHLOROPLASTIC"/>
    <property type="match status" value="1"/>
</dbReference>
<dbReference type="GO" id="GO:0003755">
    <property type="term" value="F:peptidyl-prolyl cis-trans isomerase activity"/>
    <property type="evidence" value="ECO:0007669"/>
    <property type="project" value="UniProtKB-KW"/>
</dbReference>
<proteinExistence type="inferred from homology"/>
<protein>
    <recommendedName>
        <fullName evidence="5">Trigger factor</fullName>
        <ecNumber evidence="4">5.2.1.8</ecNumber>
    </recommendedName>
    <alternativeName>
        <fullName evidence="9">PPIase</fullName>
    </alternativeName>
</protein>
<keyword evidence="7" id="KW-0143">Chaperone</keyword>
<dbReference type="InterPro" id="IPR008881">
    <property type="entry name" value="Trigger_fac_ribosome-bd_bac"/>
</dbReference>
<evidence type="ECO:0000256" key="9">
    <source>
        <dbReference type="ARBA" id="ARBA00029986"/>
    </source>
</evidence>
<dbReference type="GO" id="GO:0015031">
    <property type="term" value="P:protein transport"/>
    <property type="evidence" value="ECO:0007669"/>
    <property type="project" value="InterPro"/>
</dbReference>
<dbReference type="STRING" id="1618443.UV73_C0002G0075"/>
<evidence type="ECO:0000256" key="2">
    <source>
        <dbReference type="ARBA" id="ARBA00004496"/>
    </source>
</evidence>
<evidence type="ECO:0000256" key="6">
    <source>
        <dbReference type="ARBA" id="ARBA00023110"/>
    </source>
</evidence>
<accession>A0A0G1FTL0</accession>
<reference evidence="12 13" key="1">
    <citation type="journal article" date="2015" name="Nature">
        <title>rRNA introns, odd ribosomes, and small enigmatic genomes across a large radiation of phyla.</title>
        <authorList>
            <person name="Brown C.T."/>
            <person name="Hug L.A."/>
            <person name="Thomas B.C."/>
            <person name="Sharon I."/>
            <person name="Castelle C.J."/>
            <person name="Singh A."/>
            <person name="Wilkins M.J."/>
            <person name="Williams K.H."/>
            <person name="Banfield J.F."/>
        </authorList>
    </citation>
    <scope>NUCLEOTIDE SEQUENCE [LARGE SCALE GENOMIC DNA]</scope>
</reference>
<dbReference type="Pfam" id="PF05697">
    <property type="entry name" value="Trigger_N"/>
    <property type="match status" value="1"/>
</dbReference>
<dbReference type="PANTHER" id="PTHR30560">
    <property type="entry name" value="TRIGGER FACTOR CHAPERONE AND PEPTIDYL-PROLYL CIS/TRANS ISOMERASE"/>
    <property type="match status" value="1"/>
</dbReference>
<dbReference type="InterPro" id="IPR027304">
    <property type="entry name" value="Trigger_fact/SurA_dom_sf"/>
</dbReference>
<organism evidence="12 13">
    <name type="scientific">Candidatus Gottesmanbacteria bacterium GW2011_GWA2_43_14</name>
    <dbReference type="NCBI Taxonomy" id="1618443"/>
    <lineage>
        <taxon>Bacteria</taxon>
        <taxon>Candidatus Gottesmaniibacteriota</taxon>
    </lineage>
</organism>
<evidence type="ECO:0000259" key="11">
    <source>
        <dbReference type="Pfam" id="PF05698"/>
    </source>
</evidence>
<feature type="domain" description="Trigger factor ribosome-binding bacterial" evidence="10">
    <location>
        <begin position="4"/>
        <end position="135"/>
    </location>
</feature>
<dbReference type="InterPro" id="IPR036611">
    <property type="entry name" value="Trigger_fac_ribosome-bd_sf"/>
</dbReference>
<comment type="similarity">
    <text evidence="3">Belongs to the FKBP-type PPIase family. Tig subfamily.</text>
</comment>
<feature type="domain" description="Trigger factor C-terminal" evidence="11">
    <location>
        <begin position="145"/>
        <end position="281"/>
    </location>
</feature>
<evidence type="ECO:0000256" key="8">
    <source>
        <dbReference type="ARBA" id="ARBA00023235"/>
    </source>
</evidence>
<evidence type="ECO:0000256" key="5">
    <source>
        <dbReference type="ARBA" id="ARBA00016902"/>
    </source>
</evidence>
<dbReference type="SUPFAM" id="SSF109998">
    <property type="entry name" value="Triger factor/SurA peptide-binding domain-like"/>
    <property type="match status" value="1"/>
</dbReference>
<dbReference type="InterPro" id="IPR005215">
    <property type="entry name" value="Trig_fac"/>
</dbReference>
<dbReference type="Proteomes" id="UP000034894">
    <property type="component" value="Unassembled WGS sequence"/>
</dbReference>
<evidence type="ECO:0000256" key="4">
    <source>
        <dbReference type="ARBA" id="ARBA00013194"/>
    </source>
</evidence>
<dbReference type="GO" id="GO:0044183">
    <property type="term" value="F:protein folding chaperone"/>
    <property type="evidence" value="ECO:0007669"/>
    <property type="project" value="TreeGrafter"/>
</dbReference>
<evidence type="ECO:0000256" key="3">
    <source>
        <dbReference type="ARBA" id="ARBA00005464"/>
    </source>
</evidence>
<keyword evidence="6" id="KW-0697">Rotamase</keyword>
<dbReference type="SUPFAM" id="SSF102735">
    <property type="entry name" value="Trigger factor ribosome-binding domain"/>
    <property type="match status" value="1"/>
</dbReference>
<gene>
    <name evidence="12" type="ORF">UV73_C0002G0075</name>
</gene>
<comment type="caution">
    <text evidence="12">The sequence shown here is derived from an EMBL/GenBank/DDBJ whole genome shotgun (WGS) entry which is preliminary data.</text>
</comment>
<evidence type="ECO:0000313" key="13">
    <source>
        <dbReference type="Proteomes" id="UP000034894"/>
    </source>
</evidence>
<dbReference type="Gene3D" id="1.10.3120.10">
    <property type="entry name" value="Trigger factor, C-terminal domain"/>
    <property type="match status" value="1"/>
</dbReference>
<dbReference type="GO" id="GO:0043335">
    <property type="term" value="P:protein unfolding"/>
    <property type="evidence" value="ECO:0007669"/>
    <property type="project" value="TreeGrafter"/>
</dbReference>
<dbReference type="GO" id="GO:0005737">
    <property type="term" value="C:cytoplasm"/>
    <property type="evidence" value="ECO:0007669"/>
    <property type="project" value="UniProtKB-SubCell"/>
</dbReference>
<dbReference type="GO" id="GO:0043022">
    <property type="term" value="F:ribosome binding"/>
    <property type="evidence" value="ECO:0007669"/>
    <property type="project" value="TreeGrafter"/>
</dbReference>
<dbReference type="InterPro" id="IPR037041">
    <property type="entry name" value="Trigger_fac_C_sf"/>
</dbReference>
<evidence type="ECO:0000256" key="7">
    <source>
        <dbReference type="ARBA" id="ARBA00023186"/>
    </source>
</evidence>
<dbReference type="EMBL" id="LCFP01000002">
    <property type="protein sequence ID" value="KKS98361.1"/>
    <property type="molecule type" value="Genomic_DNA"/>
</dbReference>
<dbReference type="Pfam" id="PF05698">
    <property type="entry name" value="Trigger_C"/>
    <property type="match status" value="1"/>
</dbReference>
<evidence type="ECO:0000256" key="1">
    <source>
        <dbReference type="ARBA" id="ARBA00000971"/>
    </source>
</evidence>
<dbReference type="GO" id="GO:0051083">
    <property type="term" value="P:'de novo' cotranslational protein folding"/>
    <property type="evidence" value="ECO:0007669"/>
    <property type="project" value="TreeGrafter"/>
</dbReference>
<dbReference type="EC" id="5.2.1.8" evidence="4"/>
<evidence type="ECO:0000313" key="12">
    <source>
        <dbReference type="EMBL" id="KKS98361.1"/>
    </source>
</evidence>
<evidence type="ECO:0000259" key="10">
    <source>
        <dbReference type="Pfam" id="PF05697"/>
    </source>
</evidence>
<keyword evidence="8" id="KW-0413">Isomerase</keyword>
<comment type="catalytic activity">
    <reaction evidence="1">
        <text>[protein]-peptidylproline (omega=180) = [protein]-peptidylproline (omega=0)</text>
        <dbReference type="Rhea" id="RHEA:16237"/>
        <dbReference type="Rhea" id="RHEA-COMP:10747"/>
        <dbReference type="Rhea" id="RHEA-COMP:10748"/>
        <dbReference type="ChEBI" id="CHEBI:83833"/>
        <dbReference type="ChEBI" id="CHEBI:83834"/>
        <dbReference type="EC" id="5.2.1.8"/>
    </reaction>
</comment>